<proteinExistence type="predicted"/>
<dbReference type="RefSeq" id="WP_251611160.1">
    <property type="nucleotide sequence ID" value="NZ_JAMQJY010000004.1"/>
</dbReference>
<evidence type="ECO:0008006" key="3">
    <source>
        <dbReference type="Google" id="ProtNLM"/>
    </source>
</evidence>
<protein>
    <recommendedName>
        <fullName evidence="3">Lipoprotein</fullName>
    </recommendedName>
</protein>
<name>A0ABT0XNC7_9BACI</name>
<dbReference type="EMBL" id="JAMQJY010000004">
    <property type="protein sequence ID" value="MCM2677396.1"/>
    <property type="molecule type" value="Genomic_DNA"/>
</dbReference>
<reference evidence="1" key="1">
    <citation type="submission" date="2022-06" db="EMBL/GenBank/DDBJ databases">
        <title>Alkalicoccobacillus porphyridii sp. nov., isolated from a marine red alga, Porphyridium purpureum and reclassification of Shouchella plakortidis and Shouchella gibsonii as Alkalicoccobacillus plakortidis comb. nov. and Alkalicoccobacillus gibsonii comb. nov.</title>
        <authorList>
            <person name="Kim K.H."/>
            <person name="Lee J.K."/>
            <person name="Han D.M."/>
            <person name="Baek J.H."/>
            <person name="Jeon C.O."/>
        </authorList>
    </citation>
    <scope>NUCLEOTIDE SEQUENCE</scope>
    <source>
        <strain evidence="1">DSM 19153</strain>
    </source>
</reference>
<dbReference type="PROSITE" id="PS51257">
    <property type="entry name" value="PROKAR_LIPOPROTEIN"/>
    <property type="match status" value="1"/>
</dbReference>
<organism evidence="1 2">
    <name type="scientific">Alkalicoccobacillus plakortidis</name>
    <dbReference type="NCBI Taxonomy" id="444060"/>
    <lineage>
        <taxon>Bacteria</taxon>
        <taxon>Bacillati</taxon>
        <taxon>Bacillota</taxon>
        <taxon>Bacilli</taxon>
        <taxon>Bacillales</taxon>
        <taxon>Bacillaceae</taxon>
        <taxon>Alkalicoccobacillus</taxon>
    </lineage>
</organism>
<dbReference type="Proteomes" id="UP001203665">
    <property type="component" value="Unassembled WGS sequence"/>
</dbReference>
<gene>
    <name evidence="1" type="ORF">NDM98_19425</name>
</gene>
<keyword evidence="2" id="KW-1185">Reference proteome</keyword>
<comment type="caution">
    <text evidence="1">The sequence shown here is derived from an EMBL/GenBank/DDBJ whole genome shotgun (WGS) entry which is preliminary data.</text>
</comment>
<accession>A0ABT0XNC7</accession>
<sequence>MFKKLVGVLVCATFLTACNSTDEQLSVGEYDDENNVIFSQEVITNEEEINQFKSIINEAESLGSQPNEIPKEEPVHIVRIDNQADSTIVMYVSIWNNDNSTFIISRGFNNEENSFLLLDDDLSKQLSEILEID</sequence>
<evidence type="ECO:0000313" key="2">
    <source>
        <dbReference type="Proteomes" id="UP001203665"/>
    </source>
</evidence>
<evidence type="ECO:0000313" key="1">
    <source>
        <dbReference type="EMBL" id="MCM2677396.1"/>
    </source>
</evidence>